<evidence type="ECO:0000256" key="4">
    <source>
        <dbReference type="ARBA" id="ARBA00022777"/>
    </source>
</evidence>
<dbReference type="Gene3D" id="3.30.450.20">
    <property type="entry name" value="PAS domain"/>
    <property type="match status" value="2"/>
</dbReference>
<dbReference type="PRINTS" id="PR00344">
    <property type="entry name" value="BCTRLSENSOR"/>
</dbReference>
<dbReference type="RefSeq" id="WP_256541399.1">
    <property type="nucleotide sequence ID" value="NZ_JANHOH010000012.1"/>
</dbReference>
<accession>A0ABT1T9D4</accession>
<dbReference type="InterPro" id="IPR050351">
    <property type="entry name" value="BphY/WalK/GraS-like"/>
</dbReference>
<dbReference type="CDD" id="cd00130">
    <property type="entry name" value="PAS"/>
    <property type="match status" value="2"/>
</dbReference>
<dbReference type="InterPro" id="IPR035965">
    <property type="entry name" value="PAS-like_dom_sf"/>
</dbReference>
<dbReference type="EMBL" id="JANHOH010000012">
    <property type="protein sequence ID" value="MCQ6961229.1"/>
    <property type="molecule type" value="Genomic_DNA"/>
</dbReference>
<dbReference type="Proteomes" id="UP001204376">
    <property type="component" value="Unassembled WGS sequence"/>
</dbReference>
<name>A0ABT1T9D4_9SPHI</name>
<dbReference type="PROSITE" id="PS50112">
    <property type="entry name" value="PAS"/>
    <property type="match status" value="2"/>
</dbReference>
<feature type="domain" description="PAS" evidence="7">
    <location>
        <begin position="124"/>
        <end position="194"/>
    </location>
</feature>
<dbReference type="EC" id="2.7.13.3" evidence="2"/>
<organism evidence="8 9">
    <name type="scientific">Mucilaginibacter aquariorum</name>
    <dbReference type="NCBI Taxonomy" id="2967225"/>
    <lineage>
        <taxon>Bacteria</taxon>
        <taxon>Pseudomonadati</taxon>
        <taxon>Bacteroidota</taxon>
        <taxon>Sphingobacteriia</taxon>
        <taxon>Sphingobacteriales</taxon>
        <taxon>Sphingobacteriaceae</taxon>
        <taxon>Mucilaginibacter</taxon>
    </lineage>
</organism>
<dbReference type="SMART" id="SM00091">
    <property type="entry name" value="PAS"/>
    <property type="match status" value="2"/>
</dbReference>
<evidence type="ECO:0000256" key="1">
    <source>
        <dbReference type="ARBA" id="ARBA00000085"/>
    </source>
</evidence>
<evidence type="ECO:0000256" key="2">
    <source>
        <dbReference type="ARBA" id="ARBA00012438"/>
    </source>
</evidence>
<evidence type="ECO:0000313" key="9">
    <source>
        <dbReference type="Proteomes" id="UP001204376"/>
    </source>
</evidence>
<dbReference type="InterPro" id="IPR013767">
    <property type="entry name" value="PAS_fold"/>
</dbReference>
<evidence type="ECO:0000256" key="3">
    <source>
        <dbReference type="ARBA" id="ARBA00022679"/>
    </source>
</evidence>
<dbReference type="InterPro" id="IPR004358">
    <property type="entry name" value="Sig_transdc_His_kin-like_C"/>
</dbReference>
<dbReference type="PANTHER" id="PTHR42878:SF13">
    <property type="entry name" value="HISTIDINE KINASE"/>
    <property type="match status" value="1"/>
</dbReference>
<comment type="catalytic activity">
    <reaction evidence="1">
        <text>ATP + protein L-histidine = ADP + protein N-phospho-L-histidine.</text>
        <dbReference type="EC" id="2.7.13.3"/>
    </reaction>
</comment>
<dbReference type="InterPro" id="IPR003594">
    <property type="entry name" value="HATPase_dom"/>
</dbReference>
<dbReference type="SUPFAM" id="SSF55874">
    <property type="entry name" value="ATPase domain of HSP90 chaperone/DNA topoisomerase II/histidine kinase"/>
    <property type="match status" value="1"/>
</dbReference>
<reference evidence="8 9" key="1">
    <citation type="submission" date="2022-07" db="EMBL/GenBank/DDBJ databases">
        <title>Mucilaginibacter sp. JC4.</title>
        <authorList>
            <person name="Le V."/>
            <person name="Ko S.-R."/>
            <person name="Ahn C.-Y."/>
            <person name="Oh H.-M."/>
        </authorList>
    </citation>
    <scope>NUCLEOTIDE SEQUENCE [LARGE SCALE GENOMIC DNA]</scope>
    <source>
        <strain evidence="8 9">JC4</strain>
    </source>
</reference>
<dbReference type="InterPro" id="IPR036890">
    <property type="entry name" value="HATPase_C_sf"/>
</dbReference>
<keyword evidence="9" id="KW-1185">Reference proteome</keyword>
<evidence type="ECO:0000256" key="5">
    <source>
        <dbReference type="ARBA" id="ARBA00023136"/>
    </source>
</evidence>
<evidence type="ECO:0000259" key="6">
    <source>
        <dbReference type="PROSITE" id="PS50109"/>
    </source>
</evidence>
<gene>
    <name evidence="8" type="ORF">NPE20_24865</name>
</gene>
<dbReference type="InterPro" id="IPR005467">
    <property type="entry name" value="His_kinase_dom"/>
</dbReference>
<dbReference type="SUPFAM" id="SSF55785">
    <property type="entry name" value="PYP-like sensor domain (PAS domain)"/>
    <property type="match status" value="2"/>
</dbReference>
<comment type="caution">
    <text evidence="8">The sequence shown here is derived from an EMBL/GenBank/DDBJ whole genome shotgun (WGS) entry which is preliminary data.</text>
</comment>
<keyword evidence="3" id="KW-0808">Transferase</keyword>
<dbReference type="Pfam" id="PF02518">
    <property type="entry name" value="HATPase_c"/>
    <property type="match status" value="1"/>
</dbReference>
<keyword evidence="4 8" id="KW-0418">Kinase</keyword>
<evidence type="ECO:0000259" key="7">
    <source>
        <dbReference type="PROSITE" id="PS50112"/>
    </source>
</evidence>
<proteinExistence type="predicted"/>
<dbReference type="GO" id="GO:0016301">
    <property type="term" value="F:kinase activity"/>
    <property type="evidence" value="ECO:0007669"/>
    <property type="project" value="UniProtKB-KW"/>
</dbReference>
<dbReference type="Pfam" id="PF00989">
    <property type="entry name" value="PAS"/>
    <property type="match status" value="1"/>
</dbReference>
<evidence type="ECO:0000313" key="8">
    <source>
        <dbReference type="EMBL" id="MCQ6961229.1"/>
    </source>
</evidence>
<dbReference type="NCBIfam" id="TIGR00229">
    <property type="entry name" value="sensory_box"/>
    <property type="match status" value="2"/>
</dbReference>
<feature type="domain" description="PAS" evidence="7">
    <location>
        <begin position="1"/>
        <end position="71"/>
    </location>
</feature>
<dbReference type="PANTHER" id="PTHR42878">
    <property type="entry name" value="TWO-COMPONENT HISTIDINE KINASE"/>
    <property type="match status" value="1"/>
</dbReference>
<sequence length="608" mass="69666">MNEFNILFYSSPNPMWVFDTCTLQILEVNDASIAAYGYTKKDFLSKTIKDLRPPEDVHLVEEMLSQIRADQTHFREFRHRDSKGRVFYVEIMSYPIIFDGKDARLVTTQNIEEKKAMVGQLELTKAKLNRMLETTSIGFFQVDHNHTITYWNHAAEKMIGYNREYLLGKNMWNVFPEAIDTDFYEQYQQAIREQRNAEFTSYFWPVQKWLSVTIYYVEEGLVIHFRDITESKRYEEKLLEKIEQLKEISYLNSHYIRKPVASLLGLTGLISNSLISADEYKVVAKQIQECSLELDSVVHKVNSRVNDESGYIAYEEIKNFSLNNLVEYVIAEIEKQEKSHAIILKYKEEITCYGDEYSIASALKQLIDNAIKFSPNADKIEVCLEVVRHNAIVSVQDFGVGIDTQTLNRIFLGFNKKSVAKEMGTGLGKVSDAALKHNGNVWVESKPGKGAVFSIRLPMSNIGVYKQVGVTNFSDYQGPGINVKYNNTLRSVVAEWDGFQSLHSIKTGCLKLLNVVTEQSAKYIFNDNTDVIGTWNEAIDWVAAEFFPMLQNAGVTHIAWVYSSSTFARLSADMTIANINTNIVVKTFDDAAKARRWLKQINKSYNPE</sequence>
<protein>
    <recommendedName>
        <fullName evidence="2">histidine kinase</fullName>
        <ecNumber evidence="2">2.7.13.3</ecNumber>
    </recommendedName>
</protein>
<dbReference type="Pfam" id="PF13426">
    <property type="entry name" value="PAS_9"/>
    <property type="match status" value="1"/>
</dbReference>
<dbReference type="SMART" id="SM00387">
    <property type="entry name" value="HATPase_c"/>
    <property type="match status" value="1"/>
</dbReference>
<dbReference type="InterPro" id="IPR000014">
    <property type="entry name" value="PAS"/>
</dbReference>
<dbReference type="Gene3D" id="3.30.565.10">
    <property type="entry name" value="Histidine kinase-like ATPase, C-terminal domain"/>
    <property type="match status" value="1"/>
</dbReference>
<dbReference type="PROSITE" id="PS50109">
    <property type="entry name" value="HIS_KIN"/>
    <property type="match status" value="1"/>
</dbReference>
<feature type="domain" description="Histidine kinase" evidence="6">
    <location>
        <begin position="251"/>
        <end position="461"/>
    </location>
</feature>
<keyword evidence="5" id="KW-0472">Membrane</keyword>